<keyword evidence="5 6" id="KW-0456">Lyase</keyword>
<dbReference type="PANTHER" id="PTHR12592:SF0">
    <property type="entry name" value="ATP-DEPENDENT (S)-NAD(P)H-HYDRATE DEHYDRATASE"/>
    <property type="match status" value="1"/>
</dbReference>
<dbReference type="Pfam" id="PF01256">
    <property type="entry name" value="Carb_kinase"/>
    <property type="match status" value="1"/>
</dbReference>
<name>A0A4R0QRI3_9BIFI</name>
<feature type="binding site" evidence="6">
    <location>
        <position position="225"/>
    </location>
    <ligand>
        <name>(6S)-NADPHX</name>
        <dbReference type="ChEBI" id="CHEBI:64076"/>
    </ligand>
</feature>
<feature type="binding site" evidence="6">
    <location>
        <position position="92"/>
    </location>
    <ligand>
        <name>(6S)-NADPHX</name>
        <dbReference type="ChEBI" id="CHEBI:64076"/>
    </ligand>
</feature>
<dbReference type="EMBL" id="RXLP01000002">
    <property type="protein sequence ID" value="TCD54982.1"/>
    <property type="molecule type" value="Genomic_DNA"/>
</dbReference>
<feature type="binding site" evidence="6">
    <location>
        <position position="39"/>
    </location>
    <ligand>
        <name>(6S)-NADPHX</name>
        <dbReference type="ChEBI" id="CHEBI:64076"/>
    </ligand>
</feature>
<evidence type="ECO:0000256" key="3">
    <source>
        <dbReference type="ARBA" id="ARBA00022857"/>
    </source>
</evidence>
<dbReference type="CDD" id="cd01171">
    <property type="entry name" value="YXKO-related"/>
    <property type="match status" value="1"/>
</dbReference>
<dbReference type="Gene3D" id="3.40.1190.20">
    <property type="match status" value="1"/>
</dbReference>
<dbReference type="GO" id="GO:0046496">
    <property type="term" value="P:nicotinamide nucleotide metabolic process"/>
    <property type="evidence" value="ECO:0007669"/>
    <property type="project" value="UniProtKB-UniRule"/>
</dbReference>
<evidence type="ECO:0000256" key="4">
    <source>
        <dbReference type="ARBA" id="ARBA00023027"/>
    </source>
</evidence>
<evidence type="ECO:0000313" key="8">
    <source>
        <dbReference type="EMBL" id="TCD54982.1"/>
    </source>
</evidence>
<evidence type="ECO:0000256" key="1">
    <source>
        <dbReference type="ARBA" id="ARBA00022741"/>
    </source>
</evidence>
<evidence type="ECO:0000259" key="7">
    <source>
        <dbReference type="PROSITE" id="PS51383"/>
    </source>
</evidence>
<comment type="catalytic activity">
    <reaction evidence="6">
        <text>(6S)-NADPHX + ADP = AMP + phosphate + NADPH + H(+)</text>
        <dbReference type="Rhea" id="RHEA:32235"/>
        <dbReference type="ChEBI" id="CHEBI:15378"/>
        <dbReference type="ChEBI" id="CHEBI:43474"/>
        <dbReference type="ChEBI" id="CHEBI:57783"/>
        <dbReference type="ChEBI" id="CHEBI:64076"/>
        <dbReference type="ChEBI" id="CHEBI:456215"/>
        <dbReference type="ChEBI" id="CHEBI:456216"/>
        <dbReference type="EC" id="4.2.1.136"/>
    </reaction>
</comment>
<comment type="caution">
    <text evidence="8">The sequence shown here is derived from an EMBL/GenBank/DDBJ whole genome shotgun (WGS) entry which is preliminary data.</text>
</comment>
<evidence type="ECO:0000256" key="5">
    <source>
        <dbReference type="ARBA" id="ARBA00023239"/>
    </source>
</evidence>
<reference evidence="8 9" key="1">
    <citation type="submission" date="2018-12" db="EMBL/GenBank/DDBJ databases">
        <title>Alloscrdovia theropitheci sp. nov: a novel taxon from the feces of the bleeding-herat monkey (Theropithecus geleda).</title>
        <authorList>
            <person name="Modesto M."/>
        </authorList>
    </citation>
    <scope>NUCLEOTIDE SEQUENCE [LARGE SCALE GENOMIC DNA]</scope>
    <source>
        <strain evidence="8 9">GLDI4/2</strain>
    </source>
</reference>
<dbReference type="InterPro" id="IPR029056">
    <property type="entry name" value="Ribokinase-like"/>
</dbReference>
<sequence length="336" mass="35964">MLLTKEHLRGLFPLPKANDSKYSRGVVGLFTGTDEYPGAGVLSVCAAASCGAGYVRANIPALAQNAVLAHHPEVVLSASAENHVNAWVIGSGFAGLYDDERSMQIRNILHTLAQYDAYAVVDAGALETFATLTTLDEDCRARCVITPHTGEAQRICKVLGNDISREDIEADRKSIASWLARKLQCTVVLKGSPTIVAAHDFVSQEDIVYECPVATHWLATAGTGDILAGIMGAFFALNANEISAARQKRNDTNGIDFMSRVVAGAVVIHSYAGGISSNDLGSTQQWLGTSDKGSNECDCHDNVTAQTYGHNIVLMDMMSAIPESMMDLRIATSERN</sequence>
<keyword evidence="4 6" id="KW-0520">NAD</keyword>
<organism evidence="8 9">
    <name type="scientific">Alloscardovia theropitheci</name>
    <dbReference type="NCBI Taxonomy" id="2496842"/>
    <lineage>
        <taxon>Bacteria</taxon>
        <taxon>Bacillati</taxon>
        <taxon>Actinomycetota</taxon>
        <taxon>Actinomycetes</taxon>
        <taxon>Bifidobacteriales</taxon>
        <taxon>Bifidobacteriaceae</taxon>
        <taxon>Alloscardovia</taxon>
    </lineage>
</organism>
<feature type="binding site" evidence="6">
    <location>
        <begin position="190"/>
        <end position="194"/>
    </location>
    <ligand>
        <name>AMP</name>
        <dbReference type="ChEBI" id="CHEBI:456215"/>
    </ligand>
</feature>
<dbReference type="EC" id="4.2.1.136" evidence="6"/>
<dbReference type="GO" id="GO:0110051">
    <property type="term" value="P:metabolite repair"/>
    <property type="evidence" value="ECO:0007669"/>
    <property type="project" value="TreeGrafter"/>
</dbReference>
<evidence type="ECO:0000256" key="2">
    <source>
        <dbReference type="ARBA" id="ARBA00022840"/>
    </source>
</evidence>
<dbReference type="PROSITE" id="PS51383">
    <property type="entry name" value="YJEF_C_3"/>
    <property type="match status" value="1"/>
</dbReference>
<keyword evidence="3 6" id="KW-0521">NADP</keyword>
<keyword evidence="1 6" id="KW-0547">Nucleotide-binding</keyword>
<dbReference type="GO" id="GO:0052855">
    <property type="term" value="F:ADP-dependent NAD(P)H-hydrate dehydratase activity"/>
    <property type="evidence" value="ECO:0007669"/>
    <property type="project" value="UniProtKB-UniRule"/>
</dbReference>
<evidence type="ECO:0000256" key="6">
    <source>
        <dbReference type="HAMAP-Rule" id="MF_01965"/>
    </source>
</evidence>
<evidence type="ECO:0000313" key="9">
    <source>
        <dbReference type="Proteomes" id="UP000291289"/>
    </source>
</evidence>
<comment type="catalytic activity">
    <reaction evidence="6">
        <text>(6S)-NADHX + ADP = AMP + phosphate + NADH + H(+)</text>
        <dbReference type="Rhea" id="RHEA:32223"/>
        <dbReference type="ChEBI" id="CHEBI:15378"/>
        <dbReference type="ChEBI" id="CHEBI:43474"/>
        <dbReference type="ChEBI" id="CHEBI:57945"/>
        <dbReference type="ChEBI" id="CHEBI:64074"/>
        <dbReference type="ChEBI" id="CHEBI:456215"/>
        <dbReference type="ChEBI" id="CHEBI:456216"/>
        <dbReference type="EC" id="4.2.1.136"/>
    </reaction>
</comment>
<gene>
    <name evidence="6" type="primary">nnrD</name>
    <name evidence="8" type="ORF">EJ419_00915</name>
</gene>
<protein>
    <recommendedName>
        <fullName evidence="6">ADP-dependent (S)-NAD(P)H-hydrate dehydratase</fullName>
        <ecNumber evidence="6">4.2.1.136</ecNumber>
    </recommendedName>
    <alternativeName>
        <fullName evidence="6">ADP-dependent NAD(P)HX dehydratase</fullName>
    </alternativeName>
</protein>
<dbReference type="HAMAP" id="MF_01965">
    <property type="entry name" value="NADHX_dehydratase"/>
    <property type="match status" value="1"/>
</dbReference>
<comment type="function">
    <text evidence="6">Catalyzes the dehydration of the S-form of NAD(P)HX at the expense of ADP, which is converted to AMP. Together with NAD(P)HX epimerase, which catalyzes the epimerization of the S- and R-forms, the enzyme allows the repair of both epimers of NAD(P)HX, a damaged form of NAD(P)H that is a result of enzymatic or heat-dependent hydration.</text>
</comment>
<feature type="domain" description="YjeF C-terminal" evidence="7">
    <location>
        <begin position="4"/>
        <end position="328"/>
    </location>
</feature>
<keyword evidence="2 6" id="KW-0067">ATP-binding</keyword>
<comment type="subunit">
    <text evidence="6">Homotetramer.</text>
</comment>
<dbReference type="SUPFAM" id="SSF53613">
    <property type="entry name" value="Ribokinase-like"/>
    <property type="match status" value="1"/>
</dbReference>
<feature type="binding site" evidence="6">
    <location>
        <position position="148"/>
    </location>
    <ligand>
        <name>(6S)-NADPHX</name>
        <dbReference type="ChEBI" id="CHEBI:64076"/>
    </ligand>
</feature>
<feature type="binding site" evidence="6">
    <location>
        <position position="224"/>
    </location>
    <ligand>
        <name>AMP</name>
        <dbReference type="ChEBI" id="CHEBI:456215"/>
    </ligand>
</feature>
<dbReference type="OrthoDB" id="9806925at2"/>
<dbReference type="Proteomes" id="UP000291289">
    <property type="component" value="Unassembled WGS sequence"/>
</dbReference>
<comment type="cofactor">
    <cofactor evidence="6">
        <name>Mg(2+)</name>
        <dbReference type="ChEBI" id="CHEBI:18420"/>
    </cofactor>
</comment>
<accession>A0A4R0QRI3</accession>
<proteinExistence type="inferred from homology"/>
<keyword evidence="9" id="KW-1185">Reference proteome</keyword>
<dbReference type="PANTHER" id="PTHR12592">
    <property type="entry name" value="ATP-DEPENDENT (S)-NAD(P)H-HYDRATE DEHYDRATASE FAMILY MEMBER"/>
    <property type="match status" value="1"/>
</dbReference>
<dbReference type="GO" id="GO:0005524">
    <property type="term" value="F:ATP binding"/>
    <property type="evidence" value="ECO:0007669"/>
    <property type="project" value="UniProtKB-KW"/>
</dbReference>
<comment type="similarity">
    <text evidence="6">Belongs to the NnrD/CARKD family.</text>
</comment>
<dbReference type="GO" id="GO:0052856">
    <property type="term" value="F:NAD(P)HX epimerase activity"/>
    <property type="evidence" value="ECO:0007669"/>
    <property type="project" value="TreeGrafter"/>
</dbReference>
<dbReference type="AlphaFoldDB" id="A0A4R0QRI3"/>
<dbReference type="RefSeq" id="WP_131283039.1">
    <property type="nucleotide sequence ID" value="NZ_RXLP01000002.1"/>
</dbReference>
<dbReference type="InterPro" id="IPR000631">
    <property type="entry name" value="CARKD"/>
</dbReference>